<evidence type="ECO:0000313" key="1">
    <source>
        <dbReference type="EMBL" id="GFS33709.1"/>
    </source>
</evidence>
<evidence type="ECO:0000313" key="2">
    <source>
        <dbReference type="Proteomes" id="UP000886998"/>
    </source>
</evidence>
<name>A0A8X6M9J2_9ARAC</name>
<dbReference type="EMBL" id="BMAV01024528">
    <property type="protein sequence ID" value="GFS33709.1"/>
    <property type="molecule type" value="Genomic_DNA"/>
</dbReference>
<accession>A0A8X6M9J2</accession>
<protein>
    <recommendedName>
        <fullName evidence="3">Peptidase A2 domain-containing protein</fullName>
    </recommendedName>
</protein>
<gene>
    <name evidence="1" type="primary">AVEN_258853_1</name>
    <name evidence="1" type="ORF">TNIN_201691</name>
</gene>
<evidence type="ECO:0008006" key="3">
    <source>
        <dbReference type="Google" id="ProtNLM"/>
    </source>
</evidence>
<dbReference type="AlphaFoldDB" id="A0A8X6M9J2"/>
<sequence length="193" mass="21842">MIIFEIWVVVCYIVSTHLLSRGNTTFFFYKSSHQHFHGKFLVNTGANVSILPCKSSSSKAINPNPLYATNDTRIPTFDSKELTLGFGLHRLFSWSFLLADVKKPILGADFFQHYGLLVEIKNCRLIDRLTSISDKSSSAHEPSFGLKILSDCFPYHKLLDQFSSFTNPAFLGIIYGKHDVIQCILKKGRSIFV</sequence>
<dbReference type="InterPro" id="IPR021109">
    <property type="entry name" value="Peptidase_aspartic_dom_sf"/>
</dbReference>
<dbReference type="OrthoDB" id="6932368at2759"/>
<proteinExistence type="predicted"/>
<organism evidence="1 2">
    <name type="scientific">Trichonephila inaurata madagascariensis</name>
    <dbReference type="NCBI Taxonomy" id="2747483"/>
    <lineage>
        <taxon>Eukaryota</taxon>
        <taxon>Metazoa</taxon>
        <taxon>Ecdysozoa</taxon>
        <taxon>Arthropoda</taxon>
        <taxon>Chelicerata</taxon>
        <taxon>Arachnida</taxon>
        <taxon>Araneae</taxon>
        <taxon>Araneomorphae</taxon>
        <taxon>Entelegynae</taxon>
        <taxon>Araneoidea</taxon>
        <taxon>Nephilidae</taxon>
        <taxon>Trichonephila</taxon>
        <taxon>Trichonephila inaurata</taxon>
    </lineage>
</organism>
<reference evidence="1" key="1">
    <citation type="submission" date="2020-08" db="EMBL/GenBank/DDBJ databases">
        <title>Multicomponent nature underlies the extraordinary mechanical properties of spider dragline silk.</title>
        <authorList>
            <person name="Kono N."/>
            <person name="Nakamura H."/>
            <person name="Mori M."/>
            <person name="Yoshida Y."/>
            <person name="Ohtoshi R."/>
            <person name="Malay A.D."/>
            <person name="Moran D.A.P."/>
            <person name="Tomita M."/>
            <person name="Numata K."/>
            <person name="Arakawa K."/>
        </authorList>
    </citation>
    <scope>NUCLEOTIDE SEQUENCE</scope>
</reference>
<comment type="caution">
    <text evidence="1">The sequence shown here is derived from an EMBL/GenBank/DDBJ whole genome shotgun (WGS) entry which is preliminary data.</text>
</comment>
<dbReference type="SUPFAM" id="SSF50630">
    <property type="entry name" value="Acid proteases"/>
    <property type="match status" value="1"/>
</dbReference>
<dbReference type="Proteomes" id="UP000886998">
    <property type="component" value="Unassembled WGS sequence"/>
</dbReference>
<keyword evidence="2" id="KW-1185">Reference proteome</keyword>